<dbReference type="EMBL" id="AP022314">
    <property type="protein sequence ID" value="BBU21598.1"/>
    <property type="molecule type" value="Genomic_DNA"/>
</dbReference>
<evidence type="ECO:0008006" key="4">
    <source>
        <dbReference type="Google" id="ProtNLM"/>
    </source>
</evidence>
<feature type="transmembrane region" description="Helical" evidence="1">
    <location>
        <begin position="83"/>
        <end position="105"/>
    </location>
</feature>
<dbReference type="Proteomes" id="UP000464624">
    <property type="component" value="Chromosome"/>
</dbReference>
<dbReference type="RefSeq" id="WP_003920560.1">
    <property type="nucleotide sequence ID" value="NZ_AP022314.1"/>
</dbReference>
<keyword evidence="1" id="KW-1133">Transmembrane helix</keyword>
<reference evidence="2 3" key="1">
    <citation type="submission" date="2019-12" db="EMBL/GenBank/DDBJ databases">
        <title>Complete genome sequence of Mycolicibacterium xenopi str. JCM15661T.</title>
        <authorList>
            <person name="Yoshida M."/>
            <person name="Fukano H."/>
            <person name="Asakura T."/>
            <person name="Hoshino Y."/>
        </authorList>
    </citation>
    <scope>NUCLEOTIDE SEQUENCE [LARGE SCALE GENOMIC DNA]</scope>
    <source>
        <strain evidence="2 3">JCM 15661T</strain>
    </source>
</reference>
<evidence type="ECO:0000256" key="1">
    <source>
        <dbReference type="SAM" id="Phobius"/>
    </source>
</evidence>
<accession>A0AAD1GY86</accession>
<name>A0AAD1GY86_MYCXE</name>
<feature type="transmembrane region" description="Helical" evidence="1">
    <location>
        <begin position="111"/>
        <end position="134"/>
    </location>
</feature>
<dbReference type="KEGG" id="mxe:MYXE_13870"/>
<proteinExistence type="predicted"/>
<sequence length="139" mass="14155">MTAVSSLQTRPLYDSTDSLLRFAMRVDATLTGLAGLIVAAAADPLSSLSGLSSAAEYAMGAGFVLYGLIVFSLAALPDLRRAGIGVVVANIAYTLAVIAVVAAGWLPLTAFGAAATLGSGVYTALFAMLQYLGVRRLPA</sequence>
<evidence type="ECO:0000313" key="3">
    <source>
        <dbReference type="Proteomes" id="UP000464624"/>
    </source>
</evidence>
<feature type="transmembrane region" description="Helical" evidence="1">
    <location>
        <begin position="54"/>
        <end position="76"/>
    </location>
</feature>
<protein>
    <recommendedName>
        <fullName evidence="4">Integral membrane protein</fullName>
    </recommendedName>
</protein>
<feature type="transmembrane region" description="Helical" evidence="1">
    <location>
        <begin position="22"/>
        <end position="42"/>
    </location>
</feature>
<keyword evidence="1" id="KW-0812">Transmembrane</keyword>
<gene>
    <name evidence="2" type="ORF">MYXE_13870</name>
</gene>
<evidence type="ECO:0000313" key="2">
    <source>
        <dbReference type="EMBL" id="BBU21598.1"/>
    </source>
</evidence>
<dbReference type="AlphaFoldDB" id="A0AAD1GY86"/>
<organism evidence="2 3">
    <name type="scientific">Mycobacterium xenopi</name>
    <dbReference type="NCBI Taxonomy" id="1789"/>
    <lineage>
        <taxon>Bacteria</taxon>
        <taxon>Bacillati</taxon>
        <taxon>Actinomycetota</taxon>
        <taxon>Actinomycetes</taxon>
        <taxon>Mycobacteriales</taxon>
        <taxon>Mycobacteriaceae</taxon>
        <taxon>Mycobacterium</taxon>
    </lineage>
</organism>
<keyword evidence="1" id="KW-0472">Membrane</keyword>